<dbReference type="PANTHER" id="PTHR43174:SF1">
    <property type="entry name" value="UDP-N-ACETYLGLUCOSAMINE 2-EPIMERASE"/>
    <property type="match status" value="1"/>
</dbReference>
<sequence length="355" mass="38618">MAGARPNFPKAAPVIRALADRGIRQHLVHTGQHYDERMSDVFFRQLGLPEPDQNLAVGSGSHASQTGETMVRLEALFRESRPRLVVVYGDVNSTLAAALVAAKLTIPIAHVEAGLRSFNRSMPEEINRLVTDRLADLLFATSPDALVHLGNEGIAAEKVFFVGNPMIDTLLANLHLFEASAIGRQLNLPDQYAVATLHRPANVDDPGDAAELVKVMHGVADRIQVVVPLHPRGRENLAHAGFFRHPGIRVIDPLGYIEFLSLVRGARAVVTDSGGVQEETTVLGVPCLTLRAETERPVTISHGTNRLVTREELVESVTGLLSAERRTDGWPVPPLWDGRAGERIAEVIARFVGTD</sequence>
<evidence type="ECO:0000256" key="1">
    <source>
        <dbReference type="RuleBase" id="RU003513"/>
    </source>
</evidence>
<dbReference type="NCBIfam" id="TIGR00236">
    <property type="entry name" value="wecB"/>
    <property type="match status" value="1"/>
</dbReference>
<reference evidence="3 4" key="1">
    <citation type="submission" date="2018-01" db="EMBL/GenBank/DDBJ databases">
        <title>Draft genome sequence of Jishengella sp. NA12.</title>
        <authorList>
            <person name="Sahin N."/>
            <person name="Ay H."/>
            <person name="Saygin H."/>
        </authorList>
    </citation>
    <scope>NUCLEOTIDE SEQUENCE [LARGE SCALE GENOMIC DNA]</scope>
    <source>
        <strain evidence="3 4">NA12</strain>
    </source>
</reference>
<dbReference type="Proteomes" id="UP000248924">
    <property type="component" value="Unassembled WGS sequence"/>
</dbReference>
<protein>
    <submittedName>
        <fullName evidence="3">UDP-N-acetylglucosamine 2-epimerase (Non-hydrolyzing)</fullName>
    </submittedName>
</protein>
<keyword evidence="1" id="KW-0413">Isomerase</keyword>
<feature type="domain" description="UDP-N-acetylglucosamine 2-epimerase" evidence="2">
    <location>
        <begin position="20"/>
        <end position="348"/>
    </location>
</feature>
<proteinExistence type="inferred from homology"/>
<dbReference type="SUPFAM" id="SSF53756">
    <property type="entry name" value="UDP-Glycosyltransferase/glycogen phosphorylase"/>
    <property type="match status" value="1"/>
</dbReference>
<name>A0A2W2EXI5_9ACTN</name>
<comment type="similarity">
    <text evidence="1">Belongs to the UDP-N-acetylglucosamine 2-epimerase family.</text>
</comment>
<dbReference type="Pfam" id="PF02350">
    <property type="entry name" value="Epimerase_2"/>
    <property type="match status" value="1"/>
</dbReference>
<keyword evidence="4" id="KW-1185">Reference proteome</keyword>
<dbReference type="InterPro" id="IPR029767">
    <property type="entry name" value="WecB-like"/>
</dbReference>
<organism evidence="3 4">
    <name type="scientific">Micromonospora craterilacus</name>
    <dbReference type="NCBI Taxonomy" id="1655439"/>
    <lineage>
        <taxon>Bacteria</taxon>
        <taxon>Bacillati</taxon>
        <taxon>Actinomycetota</taxon>
        <taxon>Actinomycetes</taxon>
        <taxon>Micromonosporales</taxon>
        <taxon>Micromonosporaceae</taxon>
        <taxon>Micromonospora</taxon>
    </lineage>
</organism>
<evidence type="ECO:0000313" key="3">
    <source>
        <dbReference type="EMBL" id="PZG18270.1"/>
    </source>
</evidence>
<dbReference type="GO" id="GO:0016853">
    <property type="term" value="F:isomerase activity"/>
    <property type="evidence" value="ECO:0007669"/>
    <property type="project" value="UniProtKB-KW"/>
</dbReference>
<gene>
    <name evidence="3" type="ORF">C1I95_13955</name>
</gene>
<dbReference type="CDD" id="cd03786">
    <property type="entry name" value="GTB_UDP-GlcNAc_2-Epimerase"/>
    <property type="match status" value="1"/>
</dbReference>
<dbReference type="AlphaFoldDB" id="A0A2W2EXI5"/>
<evidence type="ECO:0000259" key="2">
    <source>
        <dbReference type="Pfam" id="PF02350"/>
    </source>
</evidence>
<evidence type="ECO:0000313" key="4">
    <source>
        <dbReference type="Proteomes" id="UP000248924"/>
    </source>
</evidence>
<accession>A0A2W2EXI5</accession>
<comment type="caution">
    <text evidence="3">The sequence shown here is derived from an EMBL/GenBank/DDBJ whole genome shotgun (WGS) entry which is preliminary data.</text>
</comment>
<dbReference type="PANTHER" id="PTHR43174">
    <property type="entry name" value="UDP-N-ACETYLGLUCOSAMINE 2-EPIMERASE"/>
    <property type="match status" value="1"/>
</dbReference>
<dbReference type="Gene3D" id="3.40.50.2000">
    <property type="entry name" value="Glycogen Phosphorylase B"/>
    <property type="match status" value="2"/>
</dbReference>
<dbReference type="EMBL" id="POTY01000074">
    <property type="protein sequence ID" value="PZG18270.1"/>
    <property type="molecule type" value="Genomic_DNA"/>
</dbReference>
<dbReference type="InterPro" id="IPR003331">
    <property type="entry name" value="UDP_GlcNAc_Epimerase_2_dom"/>
</dbReference>
<dbReference type="OrthoDB" id="9803238at2"/>